<proteinExistence type="inferred from homology"/>
<evidence type="ECO:0000256" key="1">
    <source>
        <dbReference type="ARBA" id="ARBA00022670"/>
    </source>
</evidence>
<keyword evidence="15" id="KW-1185">Reference proteome</keyword>
<comment type="similarity">
    <text evidence="10">Belongs to the peptidase S1 family. CLIP subfamily.</text>
</comment>
<accession>A0A921ZLS0</accession>
<dbReference type="EMBL" id="JH668650">
    <property type="protein sequence ID" value="KAG6460051.1"/>
    <property type="molecule type" value="Genomic_DNA"/>
</dbReference>
<dbReference type="InterPro" id="IPR033116">
    <property type="entry name" value="TRYPSIN_SER"/>
</dbReference>
<keyword evidence="4 11" id="KW-0378">Hydrolase</keyword>
<dbReference type="FunFam" id="2.40.10.10:FF:000078">
    <property type="entry name" value="Serine protease H137"/>
    <property type="match status" value="1"/>
</dbReference>
<evidence type="ECO:0000256" key="6">
    <source>
        <dbReference type="ARBA" id="ARBA00022837"/>
    </source>
</evidence>
<evidence type="ECO:0000256" key="11">
    <source>
        <dbReference type="RuleBase" id="RU363034"/>
    </source>
</evidence>
<dbReference type="InterPro" id="IPR022700">
    <property type="entry name" value="CLIP"/>
</dbReference>
<reference evidence="14" key="2">
    <citation type="submission" date="2020-12" db="EMBL/GenBank/DDBJ databases">
        <authorList>
            <person name="Kanost M."/>
        </authorList>
    </citation>
    <scope>NUCLEOTIDE SEQUENCE</scope>
</reference>
<evidence type="ECO:0000313" key="15">
    <source>
        <dbReference type="Proteomes" id="UP000791440"/>
    </source>
</evidence>
<organism evidence="14 15">
    <name type="scientific">Manduca sexta</name>
    <name type="common">Tobacco hawkmoth</name>
    <name type="synonym">Tobacco hornworm</name>
    <dbReference type="NCBI Taxonomy" id="7130"/>
    <lineage>
        <taxon>Eukaryota</taxon>
        <taxon>Metazoa</taxon>
        <taxon>Ecdysozoa</taxon>
        <taxon>Arthropoda</taxon>
        <taxon>Hexapoda</taxon>
        <taxon>Insecta</taxon>
        <taxon>Pterygota</taxon>
        <taxon>Neoptera</taxon>
        <taxon>Endopterygota</taxon>
        <taxon>Lepidoptera</taxon>
        <taxon>Glossata</taxon>
        <taxon>Ditrysia</taxon>
        <taxon>Bombycoidea</taxon>
        <taxon>Sphingidae</taxon>
        <taxon>Sphinginae</taxon>
        <taxon>Sphingini</taxon>
        <taxon>Manduca</taxon>
    </lineage>
</organism>
<sequence length="466" mass="51859">MPSKLVKMKKYFIITHWLVSYLESVIITICFFSETCTLPNNDKGTCKILGECEAVKKIFDKKIKTIQDENFLRDTNCGYEGKTPKVCCPESEKFSCLTPNSKPGECVNIQKCTHLAEIQDDPLNEEEKVFLKNSVCAGPEENSVCCGPEVSSAVPAKNVPVTCEQSAFPPDPDSDCCGLDSSVSDRIIGGTATGINQYPWLVIIEYAKLETSRLLCGGFLISNKYVLTAGHCVKGPILEAGTPKFVRLGEYNTTNEGPDCVSKSGGQPDCNQGILRAPIDEIIPHPDYLKPNNIYGQHDIALIRLRVWAPRTEFIRPICLPKMDYTLSLPANFKFLVAGWGVHYQDFEYRIFETSEVKLHVDVPYITREDCQEKLRNLTDLYILSNGRKVPVNVTVWNGQLCAGGVEGKDSCKGDSGGPLMYEKERKYTAVGMVSYGSSKCGRQDIPAIYTNIYAYLPWIKATLKE</sequence>
<evidence type="ECO:0000313" key="14">
    <source>
        <dbReference type="EMBL" id="KAG6460051.1"/>
    </source>
</evidence>
<dbReference type="PROSITE" id="PS51888">
    <property type="entry name" value="CLIP"/>
    <property type="match status" value="2"/>
</dbReference>
<keyword evidence="2" id="KW-0479">Metal-binding</keyword>
<evidence type="ECO:0000256" key="9">
    <source>
        <dbReference type="ARBA" id="ARBA00023180"/>
    </source>
</evidence>
<evidence type="ECO:0008006" key="16">
    <source>
        <dbReference type="Google" id="ProtNLM"/>
    </source>
</evidence>
<dbReference type="Pfam" id="PF12032">
    <property type="entry name" value="CLIP"/>
    <property type="match status" value="2"/>
</dbReference>
<protein>
    <recommendedName>
        <fullName evidence="16">CLIP domain-containing serine protease</fullName>
    </recommendedName>
</protein>
<keyword evidence="1 11" id="KW-0645">Protease</keyword>
<keyword evidence="3" id="KW-0732">Signal</keyword>
<dbReference type="Proteomes" id="UP000791440">
    <property type="component" value="Unassembled WGS sequence"/>
</dbReference>
<feature type="domain" description="Clip" evidence="13">
    <location>
        <begin position="95"/>
        <end position="146"/>
    </location>
</feature>
<evidence type="ECO:0000259" key="13">
    <source>
        <dbReference type="PROSITE" id="PS51888"/>
    </source>
</evidence>
<dbReference type="SMART" id="SM00020">
    <property type="entry name" value="Tryp_SPc"/>
    <property type="match status" value="1"/>
</dbReference>
<keyword evidence="9" id="KW-0325">Glycoprotein</keyword>
<evidence type="ECO:0000259" key="12">
    <source>
        <dbReference type="PROSITE" id="PS50240"/>
    </source>
</evidence>
<dbReference type="Pfam" id="PF00089">
    <property type="entry name" value="Trypsin"/>
    <property type="match status" value="1"/>
</dbReference>
<keyword evidence="8" id="KW-1015">Disulfide bond</keyword>
<dbReference type="PROSITE" id="PS00135">
    <property type="entry name" value="TRYPSIN_SER"/>
    <property type="match status" value="1"/>
</dbReference>
<dbReference type="InterPro" id="IPR001254">
    <property type="entry name" value="Trypsin_dom"/>
</dbReference>
<dbReference type="GO" id="GO:0004252">
    <property type="term" value="F:serine-type endopeptidase activity"/>
    <property type="evidence" value="ECO:0007669"/>
    <property type="project" value="InterPro"/>
</dbReference>
<evidence type="ECO:0000256" key="7">
    <source>
        <dbReference type="ARBA" id="ARBA00023145"/>
    </source>
</evidence>
<comment type="caution">
    <text evidence="14">The sequence shown here is derived from an EMBL/GenBank/DDBJ whole genome shotgun (WGS) entry which is preliminary data.</text>
</comment>
<keyword evidence="7" id="KW-0865">Zymogen</keyword>
<dbReference type="PANTHER" id="PTHR24256">
    <property type="entry name" value="TRYPTASE-RELATED"/>
    <property type="match status" value="1"/>
</dbReference>
<evidence type="ECO:0000256" key="5">
    <source>
        <dbReference type="ARBA" id="ARBA00022825"/>
    </source>
</evidence>
<dbReference type="InterPro" id="IPR051487">
    <property type="entry name" value="Ser/Thr_Proteases_Immune/Dev"/>
</dbReference>
<dbReference type="FunFam" id="3.30.1640.30:FF:000001">
    <property type="entry name" value="Serine protease 7"/>
    <property type="match status" value="1"/>
</dbReference>
<evidence type="ECO:0000256" key="4">
    <source>
        <dbReference type="ARBA" id="ARBA00022801"/>
    </source>
</evidence>
<dbReference type="AlphaFoldDB" id="A0A921ZLS0"/>
<dbReference type="CDD" id="cd00190">
    <property type="entry name" value="Tryp_SPc"/>
    <property type="match status" value="1"/>
</dbReference>
<feature type="domain" description="Peptidase S1" evidence="12">
    <location>
        <begin position="187"/>
        <end position="465"/>
    </location>
</feature>
<dbReference type="GO" id="GO:0006508">
    <property type="term" value="P:proteolysis"/>
    <property type="evidence" value="ECO:0007669"/>
    <property type="project" value="UniProtKB-KW"/>
</dbReference>
<reference evidence="14" key="1">
    <citation type="journal article" date="2016" name="Insect Biochem. Mol. Biol.">
        <title>Multifaceted biological insights from a draft genome sequence of the tobacco hornworm moth, Manduca sexta.</title>
        <authorList>
            <person name="Kanost M.R."/>
            <person name="Arrese E.L."/>
            <person name="Cao X."/>
            <person name="Chen Y.R."/>
            <person name="Chellapilla S."/>
            <person name="Goldsmith M.R."/>
            <person name="Grosse-Wilde E."/>
            <person name="Heckel D.G."/>
            <person name="Herndon N."/>
            <person name="Jiang H."/>
            <person name="Papanicolaou A."/>
            <person name="Qu J."/>
            <person name="Soulages J.L."/>
            <person name="Vogel H."/>
            <person name="Walters J."/>
            <person name="Waterhouse R.M."/>
            <person name="Ahn S.J."/>
            <person name="Almeida F.C."/>
            <person name="An C."/>
            <person name="Aqrawi P."/>
            <person name="Bretschneider A."/>
            <person name="Bryant W.B."/>
            <person name="Bucks S."/>
            <person name="Chao H."/>
            <person name="Chevignon G."/>
            <person name="Christen J.M."/>
            <person name="Clarke D.F."/>
            <person name="Dittmer N.T."/>
            <person name="Ferguson L.C.F."/>
            <person name="Garavelou S."/>
            <person name="Gordon K.H.J."/>
            <person name="Gunaratna R.T."/>
            <person name="Han Y."/>
            <person name="Hauser F."/>
            <person name="He Y."/>
            <person name="Heidel-Fischer H."/>
            <person name="Hirsh A."/>
            <person name="Hu Y."/>
            <person name="Jiang H."/>
            <person name="Kalra D."/>
            <person name="Klinner C."/>
            <person name="Konig C."/>
            <person name="Kovar C."/>
            <person name="Kroll A.R."/>
            <person name="Kuwar S.S."/>
            <person name="Lee S.L."/>
            <person name="Lehman R."/>
            <person name="Li K."/>
            <person name="Li Z."/>
            <person name="Liang H."/>
            <person name="Lovelace S."/>
            <person name="Lu Z."/>
            <person name="Mansfield J.H."/>
            <person name="McCulloch K.J."/>
            <person name="Mathew T."/>
            <person name="Morton B."/>
            <person name="Muzny D.M."/>
            <person name="Neunemann D."/>
            <person name="Ongeri F."/>
            <person name="Pauchet Y."/>
            <person name="Pu L.L."/>
            <person name="Pyrousis I."/>
            <person name="Rao X.J."/>
            <person name="Redding A."/>
            <person name="Roesel C."/>
            <person name="Sanchez-Gracia A."/>
            <person name="Schaack S."/>
            <person name="Shukla A."/>
            <person name="Tetreau G."/>
            <person name="Wang Y."/>
            <person name="Xiong G.H."/>
            <person name="Traut W."/>
            <person name="Walsh T.K."/>
            <person name="Worley K.C."/>
            <person name="Wu D."/>
            <person name="Wu W."/>
            <person name="Wu Y.Q."/>
            <person name="Zhang X."/>
            <person name="Zou Z."/>
            <person name="Zucker H."/>
            <person name="Briscoe A.D."/>
            <person name="Burmester T."/>
            <person name="Clem R.J."/>
            <person name="Feyereisen R."/>
            <person name="Grimmelikhuijzen C.J.P."/>
            <person name="Hamodrakas S.J."/>
            <person name="Hansson B.S."/>
            <person name="Huguet E."/>
            <person name="Jermiin L.S."/>
            <person name="Lan Q."/>
            <person name="Lehman H.K."/>
            <person name="Lorenzen M."/>
            <person name="Merzendorfer H."/>
            <person name="Michalopoulos I."/>
            <person name="Morton D.B."/>
            <person name="Muthukrishnan S."/>
            <person name="Oakeshott J.G."/>
            <person name="Palmer W."/>
            <person name="Park Y."/>
            <person name="Passarelli A.L."/>
            <person name="Rozas J."/>
            <person name="Schwartz L.M."/>
            <person name="Smith W."/>
            <person name="Southgate A."/>
            <person name="Vilcinskas A."/>
            <person name="Vogt R."/>
            <person name="Wang P."/>
            <person name="Werren J."/>
            <person name="Yu X.Q."/>
            <person name="Zhou J.J."/>
            <person name="Brown S.J."/>
            <person name="Scherer S.E."/>
            <person name="Richards S."/>
            <person name="Blissard G.W."/>
        </authorList>
    </citation>
    <scope>NUCLEOTIDE SEQUENCE</scope>
</reference>
<evidence type="ECO:0000256" key="8">
    <source>
        <dbReference type="ARBA" id="ARBA00023157"/>
    </source>
</evidence>
<keyword evidence="5 11" id="KW-0720">Serine protease</keyword>
<keyword evidence="6" id="KW-0106">Calcium</keyword>
<name>A0A921ZLS0_MANSE</name>
<evidence type="ECO:0000256" key="3">
    <source>
        <dbReference type="ARBA" id="ARBA00022729"/>
    </source>
</evidence>
<feature type="domain" description="Clip" evidence="13">
    <location>
        <begin position="35"/>
        <end position="88"/>
    </location>
</feature>
<dbReference type="GO" id="GO:0046872">
    <property type="term" value="F:metal ion binding"/>
    <property type="evidence" value="ECO:0007669"/>
    <property type="project" value="UniProtKB-KW"/>
</dbReference>
<dbReference type="SMART" id="SM00680">
    <property type="entry name" value="CLIP"/>
    <property type="match status" value="2"/>
</dbReference>
<evidence type="ECO:0000256" key="2">
    <source>
        <dbReference type="ARBA" id="ARBA00022723"/>
    </source>
</evidence>
<evidence type="ECO:0000256" key="10">
    <source>
        <dbReference type="ARBA" id="ARBA00024195"/>
    </source>
</evidence>
<dbReference type="InterPro" id="IPR018114">
    <property type="entry name" value="TRYPSIN_HIS"/>
</dbReference>
<dbReference type="PROSITE" id="PS50240">
    <property type="entry name" value="TRYPSIN_DOM"/>
    <property type="match status" value="1"/>
</dbReference>
<gene>
    <name evidence="14" type="ORF">O3G_MSEX011744</name>
</gene>
<dbReference type="PROSITE" id="PS00134">
    <property type="entry name" value="TRYPSIN_HIS"/>
    <property type="match status" value="1"/>
</dbReference>